<dbReference type="Proteomes" id="UP000005238">
    <property type="component" value="Unassembled WGS sequence"/>
</dbReference>
<dbReference type="Gene3D" id="1.20.1280.290">
    <property type="match status" value="1"/>
</dbReference>
<dbReference type="InterPro" id="IPR004316">
    <property type="entry name" value="SWEET_rpt"/>
</dbReference>
<dbReference type="Pfam" id="PF03083">
    <property type="entry name" value="MtN3_slv"/>
    <property type="match status" value="1"/>
</dbReference>
<dbReference type="FunFam" id="1.20.1280.290:FF:000007">
    <property type="entry name" value="Bidirectional sugar transporter SWEET7"/>
    <property type="match status" value="1"/>
</dbReference>
<dbReference type="eggNOG" id="KOG1623">
    <property type="taxonomic scope" value="Eukaryota"/>
</dbReference>
<keyword evidence="3" id="KW-1185">Reference proteome</keyword>
<protein>
    <submittedName>
        <fullName evidence="2">Uncharacterized protein</fullName>
    </submittedName>
</protein>
<feature type="transmembrane region" description="Helical" evidence="1">
    <location>
        <begin position="6"/>
        <end position="27"/>
    </location>
</feature>
<dbReference type="GO" id="GO:0008643">
    <property type="term" value="P:carbohydrate transport"/>
    <property type="evidence" value="ECO:0000318"/>
    <property type="project" value="GO_Central"/>
</dbReference>
<dbReference type="EMBL" id="DS566191">
    <property type="status" value="NOT_ANNOTATED_CDS"/>
    <property type="molecule type" value="Genomic_DNA"/>
</dbReference>
<reference evidence="2" key="2">
    <citation type="submission" date="2015-06" db="UniProtKB">
        <authorList>
            <consortium name="EnsemblProtists"/>
        </authorList>
    </citation>
    <scope>IDENTIFICATION</scope>
    <source>
        <strain evidence="2">Pr102</strain>
    </source>
</reference>
<evidence type="ECO:0000256" key="1">
    <source>
        <dbReference type="SAM" id="Phobius"/>
    </source>
</evidence>
<reference evidence="3" key="1">
    <citation type="journal article" date="2006" name="Science">
        <title>Phytophthora genome sequences uncover evolutionary origins and mechanisms of pathogenesis.</title>
        <authorList>
            <person name="Tyler B.M."/>
            <person name="Tripathy S."/>
            <person name="Zhang X."/>
            <person name="Dehal P."/>
            <person name="Jiang R.H."/>
            <person name="Aerts A."/>
            <person name="Arredondo F.D."/>
            <person name="Baxter L."/>
            <person name="Bensasson D."/>
            <person name="Beynon J.L."/>
            <person name="Chapman J."/>
            <person name="Damasceno C.M."/>
            <person name="Dorrance A.E."/>
            <person name="Dou D."/>
            <person name="Dickerman A.W."/>
            <person name="Dubchak I.L."/>
            <person name="Garbelotto M."/>
            <person name="Gijzen M."/>
            <person name="Gordon S.G."/>
            <person name="Govers F."/>
            <person name="Grunwald N.J."/>
            <person name="Huang W."/>
            <person name="Ivors K.L."/>
            <person name="Jones R.W."/>
            <person name="Kamoun S."/>
            <person name="Krampis K."/>
            <person name="Lamour K.H."/>
            <person name="Lee M.K."/>
            <person name="McDonald W.H."/>
            <person name="Medina M."/>
            <person name="Meijer H.J."/>
            <person name="Nordberg E.K."/>
            <person name="Maclean D.J."/>
            <person name="Ospina-Giraldo M.D."/>
            <person name="Morris P.F."/>
            <person name="Phuntumart V."/>
            <person name="Putnam N.H."/>
            <person name="Rash S."/>
            <person name="Rose J.K."/>
            <person name="Sakihama Y."/>
            <person name="Salamov A.A."/>
            <person name="Savidor A."/>
            <person name="Scheuring C.F."/>
            <person name="Smith B.M."/>
            <person name="Sobral B.W."/>
            <person name="Terry A."/>
            <person name="Torto-Alalibo T.A."/>
            <person name="Win J."/>
            <person name="Xu Z."/>
            <person name="Zhang H."/>
            <person name="Grigoriev I.V."/>
            <person name="Rokhsar D.S."/>
            <person name="Boore J.L."/>
        </authorList>
    </citation>
    <scope>NUCLEOTIDE SEQUENCE [LARGE SCALE GENOMIC DNA]</scope>
    <source>
        <strain evidence="3">Pr102</strain>
    </source>
</reference>
<name>H3H4F6_PHYRM</name>
<sequence length="231" mass="25574">MTGAAVLVIKTMAACSGAVMICSPALLIYQVFKKQDVGVASVIPLVTLFANCHVWAVYGYMIENWFPIFWIYLFGDVYTRYQSQQLREVLLVHWEAAGLRLASYEEAIFALTLPALPTGLLRVAGKIVASIADDQMAALGDAVDRIIASCWSIGTELYLLAVWRWRVAHFDALNVVTTAYHTAGLRTRLHYGHLDATRDQAANFPPQIGDRLSAAIQTTTEKYASTDQYPP</sequence>
<dbReference type="EnsemblProtists" id="Phyra85452">
    <property type="protein sequence ID" value="Phyra85452"/>
    <property type="gene ID" value="Phyra85452"/>
</dbReference>
<proteinExistence type="predicted"/>
<dbReference type="HOGENOM" id="CLU_1201894_0_0_1"/>
<dbReference type="VEuPathDB" id="FungiDB:KRP22_2191"/>
<dbReference type="InParanoid" id="H3H4F6"/>
<dbReference type="AlphaFoldDB" id="H3H4F6"/>
<keyword evidence="1" id="KW-0472">Membrane</keyword>
<evidence type="ECO:0000313" key="2">
    <source>
        <dbReference type="EnsemblProtists" id="Phyra85452"/>
    </source>
</evidence>
<organism evidence="2 3">
    <name type="scientific">Phytophthora ramorum</name>
    <name type="common">Sudden oak death agent</name>
    <dbReference type="NCBI Taxonomy" id="164328"/>
    <lineage>
        <taxon>Eukaryota</taxon>
        <taxon>Sar</taxon>
        <taxon>Stramenopiles</taxon>
        <taxon>Oomycota</taxon>
        <taxon>Peronosporomycetes</taxon>
        <taxon>Peronosporales</taxon>
        <taxon>Peronosporaceae</taxon>
        <taxon>Phytophthora</taxon>
    </lineage>
</organism>
<dbReference type="GO" id="GO:0016020">
    <property type="term" value="C:membrane"/>
    <property type="evidence" value="ECO:0000318"/>
    <property type="project" value="GO_Central"/>
</dbReference>
<keyword evidence="1" id="KW-1133">Transmembrane helix</keyword>
<accession>H3H4F6</accession>
<evidence type="ECO:0000313" key="3">
    <source>
        <dbReference type="Proteomes" id="UP000005238"/>
    </source>
</evidence>
<dbReference type="GO" id="GO:0051119">
    <property type="term" value="F:sugar transmembrane transporter activity"/>
    <property type="evidence" value="ECO:0000318"/>
    <property type="project" value="GO_Central"/>
</dbReference>
<keyword evidence="1" id="KW-0812">Transmembrane</keyword>